<gene>
    <name evidence="2" type="ORF">CORC01_08110</name>
</gene>
<accession>A0A1G4B5F5</accession>
<evidence type="ECO:0008006" key="4">
    <source>
        <dbReference type="Google" id="ProtNLM"/>
    </source>
</evidence>
<keyword evidence="3" id="KW-1185">Reference proteome</keyword>
<dbReference type="Proteomes" id="UP000176998">
    <property type="component" value="Unassembled WGS sequence"/>
</dbReference>
<organism evidence="2 3">
    <name type="scientific">Colletotrichum orchidophilum</name>
    <dbReference type="NCBI Taxonomy" id="1209926"/>
    <lineage>
        <taxon>Eukaryota</taxon>
        <taxon>Fungi</taxon>
        <taxon>Dikarya</taxon>
        <taxon>Ascomycota</taxon>
        <taxon>Pezizomycotina</taxon>
        <taxon>Sordariomycetes</taxon>
        <taxon>Hypocreomycetidae</taxon>
        <taxon>Glomerellales</taxon>
        <taxon>Glomerellaceae</taxon>
        <taxon>Colletotrichum</taxon>
    </lineage>
</organism>
<dbReference type="SUPFAM" id="SSF103473">
    <property type="entry name" value="MFS general substrate transporter"/>
    <property type="match status" value="1"/>
</dbReference>
<evidence type="ECO:0000256" key="1">
    <source>
        <dbReference type="SAM" id="Phobius"/>
    </source>
</evidence>
<reference evidence="2 3" key="1">
    <citation type="submission" date="2016-09" db="EMBL/GenBank/DDBJ databases">
        <authorList>
            <person name="Capua I."/>
            <person name="De Benedictis P."/>
            <person name="Joannis T."/>
            <person name="Lombin L.H."/>
            <person name="Cattoli G."/>
        </authorList>
    </citation>
    <scope>NUCLEOTIDE SEQUENCE [LARGE SCALE GENOMIC DNA]</scope>
    <source>
        <strain evidence="2 3">IMI 309357</strain>
    </source>
</reference>
<dbReference type="AlphaFoldDB" id="A0A1G4B5F5"/>
<feature type="transmembrane region" description="Helical" evidence="1">
    <location>
        <begin position="12"/>
        <end position="36"/>
    </location>
</feature>
<dbReference type="EMBL" id="MJBS01000068">
    <property type="protein sequence ID" value="OHE96512.1"/>
    <property type="molecule type" value="Genomic_DNA"/>
</dbReference>
<comment type="caution">
    <text evidence="2">The sequence shown here is derived from an EMBL/GenBank/DDBJ whole genome shotgun (WGS) entry which is preliminary data.</text>
</comment>
<dbReference type="GeneID" id="34561255"/>
<keyword evidence="1" id="KW-0812">Transmembrane</keyword>
<sequence>MTSLATEYRQIFLAQGLCIGVGQGLPSVTLISTYFFRKRVFAVTTAATGTSTGGVIFPAIIQYLTPRIEDFPGLCC</sequence>
<evidence type="ECO:0000313" key="3">
    <source>
        <dbReference type="Proteomes" id="UP000176998"/>
    </source>
</evidence>
<name>A0A1G4B5F5_9PEZI</name>
<dbReference type="RefSeq" id="XP_022473669.1">
    <property type="nucleotide sequence ID" value="XM_022619745.1"/>
</dbReference>
<keyword evidence="1" id="KW-1133">Transmembrane helix</keyword>
<dbReference type="InterPro" id="IPR036259">
    <property type="entry name" value="MFS_trans_sf"/>
</dbReference>
<keyword evidence="1" id="KW-0472">Membrane</keyword>
<evidence type="ECO:0000313" key="2">
    <source>
        <dbReference type="EMBL" id="OHE96512.1"/>
    </source>
</evidence>
<protein>
    <recommendedName>
        <fullName evidence="4">Major facilitator superfamily (MFS) profile domain-containing protein</fullName>
    </recommendedName>
</protein>
<dbReference type="OrthoDB" id="4503598at2759"/>
<proteinExistence type="predicted"/>